<dbReference type="GO" id="GO:0016787">
    <property type="term" value="F:hydrolase activity"/>
    <property type="evidence" value="ECO:0007669"/>
    <property type="project" value="UniProtKB-KW"/>
</dbReference>
<dbReference type="CDD" id="cd01994">
    <property type="entry name" value="AANH_PF0828-like"/>
    <property type="match status" value="1"/>
</dbReference>
<dbReference type="NCBIfam" id="TIGR00290">
    <property type="entry name" value="MJ0570_dom"/>
    <property type="match status" value="1"/>
</dbReference>
<keyword evidence="3" id="KW-1185">Reference proteome</keyword>
<dbReference type="SUPFAM" id="SSF52402">
    <property type="entry name" value="Adenine nucleotide alpha hydrolases-like"/>
    <property type="match status" value="1"/>
</dbReference>
<evidence type="ECO:0000313" key="3">
    <source>
        <dbReference type="Proteomes" id="UP000030528"/>
    </source>
</evidence>
<gene>
    <name evidence="2" type="ORF">N781_18220</name>
</gene>
<name>A0A0A5GM33_9BACI</name>
<organism evidence="2 3">
    <name type="scientific">Pontibacillus halophilus JSM 076056 = DSM 19796</name>
    <dbReference type="NCBI Taxonomy" id="1385510"/>
    <lineage>
        <taxon>Bacteria</taxon>
        <taxon>Bacillati</taxon>
        <taxon>Bacillota</taxon>
        <taxon>Bacilli</taxon>
        <taxon>Bacillales</taxon>
        <taxon>Bacillaceae</taxon>
        <taxon>Pontibacillus</taxon>
    </lineage>
</organism>
<dbReference type="InterPro" id="IPR014729">
    <property type="entry name" value="Rossmann-like_a/b/a_fold"/>
</dbReference>
<dbReference type="EMBL" id="AVPE01000007">
    <property type="protein sequence ID" value="KGX92230.1"/>
    <property type="molecule type" value="Genomic_DNA"/>
</dbReference>
<dbReference type="STRING" id="1385510.GCA_000425205_00820"/>
<dbReference type="InterPro" id="IPR002761">
    <property type="entry name" value="Diphthami_syn_dom"/>
</dbReference>
<reference evidence="2 3" key="1">
    <citation type="submission" date="2013-08" db="EMBL/GenBank/DDBJ databases">
        <authorList>
            <person name="Huang J."/>
            <person name="Wang G."/>
        </authorList>
    </citation>
    <scope>NUCLEOTIDE SEQUENCE [LARGE SCALE GENOMIC DNA]</scope>
    <source>
        <strain evidence="2 3">JSM 076056</strain>
    </source>
</reference>
<protein>
    <submittedName>
        <fullName evidence="2">Adenosine nucleotide hydrolase</fullName>
    </submittedName>
</protein>
<keyword evidence="2" id="KW-0378">Hydrolase</keyword>
<dbReference type="Proteomes" id="UP000030528">
    <property type="component" value="Unassembled WGS sequence"/>
</dbReference>
<dbReference type="Gene3D" id="3.40.50.620">
    <property type="entry name" value="HUPs"/>
    <property type="match status" value="1"/>
</dbReference>
<dbReference type="eggNOG" id="COG2102">
    <property type="taxonomic scope" value="Bacteria"/>
</dbReference>
<dbReference type="RefSeq" id="WP_036769786.1">
    <property type="nucleotide sequence ID" value="NZ_AULI01000002.1"/>
</dbReference>
<proteinExistence type="predicted"/>
<dbReference type="InterPro" id="IPR030662">
    <property type="entry name" value="DPH6/MJ0570"/>
</dbReference>
<accession>A0A0A5GM33</accession>
<comment type="caution">
    <text evidence="2">The sequence shown here is derived from an EMBL/GenBank/DDBJ whole genome shotgun (WGS) entry which is preliminary data.</text>
</comment>
<dbReference type="GO" id="GO:0017178">
    <property type="term" value="F:diphthine-ammonia ligase activity"/>
    <property type="evidence" value="ECO:0007669"/>
    <property type="project" value="TreeGrafter"/>
</dbReference>
<dbReference type="PANTHER" id="PTHR12196">
    <property type="entry name" value="DOMAIN OF UNKNOWN FUNCTION 71 DUF71 -CONTAINING PROTEIN"/>
    <property type="match status" value="1"/>
</dbReference>
<feature type="domain" description="Diphthamide synthase" evidence="1">
    <location>
        <begin position="4"/>
        <end position="204"/>
    </location>
</feature>
<dbReference type="AlphaFoldDB" id="A0A0A5GM33"/>
<dbReference type="Pfam" id="PF01902">
    <property type="entry name" value="Diphthami_syn_2"/>
    <property type="match status" value="1"/>
</dbReference>
<dbReference type="GO" id="GO:0017183">
    <property type="term" value="P:protein histidyl modification to diphthamide"/>
    <property type="evidence" value="ECO:0007669"/>
    <property type="project" value="TreeGrafter"/>
</dbReference>
<sequence length="218" mass="24592">MKNVVVSFSGGKDSCLAVYELLKQGYTVSCLFTTVHEDGSIAHDESLPLLKAQANAMKLPLYLVTTSMKTYREDIMKQLSTLQERYELDAIAFGDLYLEEHRAFGEGVAADAHLEALYPLWTTRNNASKWLDTHIEAGFEAYVVKVDPNYLSEEWLGRNLDSNFQEDLKETTICPMGEKGEYHTFVYNGPLFKKPLAVCKGEATVKDYGIRLSLTLKE</sequence>
<dbReference type="PANTHER" id="PTHR12196:SF2">
    <property type="entry name" value="DIPHTHINE--AMMONIA LIGASE"/>
    <property type="match status" value="1"/>
</dbReference>
<evidence type="ECO:0000313" key="2">
    <source>
        <dbReference type="EMBL" id="KGX92230.1"/>
    </source>
</evidence>
<evidence type="ECO:0000259" key="1">
    <source>
        <dbReference type="Pfam" id="PF01902"/>
    </source>
</evidence>
<dbReference type="Gene3D" id="3.90.1490.10">
    <property type="entry name" value="putative n-type atp pyrophosphatase, domain 2"/>
    <property type="match status" value="1"/>
</dbReference>